<dbReference type="InterPro" id="IPR050298">
    <property type="entry name" value="Gram-neg_bact_OMP"/>
</dbReference>
<evidence type="ECO:0000256" key="7">
    <source>
        <dbReference type="ARBA" id="ARBA00023065"/>
    </source>
</evidence>
<keyword evidence="10" id="KW-0998">Cell outer membrane</keyword>
<keyword evidence="5" id="KW-0812">Transmembrane</keyword>
<dbReference type="PRINTS" id="PR00182">
    <property type="entry name" value="ECOLNEIPORIN"/>
</dbReference>
<dbReference type="SUPFAM" id="SSF56935">
    <property type="entry name" value="Porins"/>
    <property type="match status" value="1"/>
</dbReference>
<evidence type="ECO:0000313" key="13">
    <source>
        <dbReference type="EMBL" id="KDR43711.1"/>
    </source>
</evidence>
<evidence type="ECO:0000256" key="8">
    <source>
        <dbReference type="ARBA" id="ARBA00023114"/>
    </source>
</evidence>
<keyword evidence="8" id="KW-0626">Porin</keyword>
<keyword evidence="6 11" id="KW-0732">Signal</keyword>
<dbReference type="InterPro" id="IPR001702">
    <property type="entry name" value="Porin_Gram-ve"/>
</dbReference>
<dbReference type="AlphaFoldDB" id="A0A069Q1U7"/>
<evidence type="ECO:0000256" key="4">
    <source>
        <dbReference type="ARBA" id="ARBA00022452"/>
    </source>
</evidence>
<organism evidence="13 14">
    <name type="scientific">Caballeronia glathei</name>
    <dbReference type="NCBI Taxonomy" id="60547"/>
    <lineage>
        <taxon>Bacteria</taxon>
        <taxon>Pseudomonadati</taxon>
        <taxon>Pseudomonadota</taxon>
        <taxon>Betaproteobacteria</taxon>
        <taxon>Burkholderiales</taxon>
        <taxon>Burkholderiaceae</taxon>
        <taxon>Caballeronia</taxon>
    </lineage>
</organism>
<dbReference type="GO" id="GO:0009279">
    <property type="term" value="C:cell outer membrane"/>
    <property type="evidence" value="ECO:0007669"/>
    <property type="project" value="UniProtKB-SubCell"/>
</dbReference>
<accession>A0A069Q1U7</accession>
<evidence type="ECO:0000256" key="1">
    <source>
        <dbReference type="ARBA" id="ARBA00004571"/>
    </source>
</evidence>
<dbReference type="GO" id="GO:0046930">
    <property type="term" value="C:pore complex"/>
    <property type="evidence" value="ECO:0007669"/>
    <property type="project" value="UniProtKB-KW"/>
</dbReference>
<dbReference type="PANTHER" id="PTHR34501">
    <property type="entry name" value="PROTEIN YDDL-RELATED"/>
    <property type="match status" value="1"/>
</dbReference>
<evidence type="ECO:0000256" key="2">
    <source>
        <dbReference type="ARBA" id="ARBA00011233"/>
    </source>
</evidence>
<dbReference type="InterPro" id="IPR023614">
    <property type="entry name" value="Porin_dom_sf"/>
</dbReference>
<keyword evidence="3" id="KW-0813">Transport</keyword>
<protein>
    <submittedName>
        <fullName evidence="13">Porin</fullName>
    </submittedName>
</protein>
<dbReference type="InterPro" id="IPR002299">
    <property type="entry name" value="Porin_Neis"/>
</dbReference>
<dbReference type="GO" id="GO:0015288">
    <property type="term" value="F:porin activity"/>
    <property type="evidence" value="ECO:0007669"/>
    <property type="project" value="UniProtKB-KW"/>
</dbReference>
<dbReference type="STRING" id="60547.GCA_000751215_02494"/>
<evidence type="ECO:0000313" key="14">
    <source>
        <dbReference type="Proteomes" id="UP000027466"/>
    </source>
</evidence>
<dbReference type="PROSITE" id="PS51257">
    <property type="entry name" value="PROKAR_LIPOPROTEIN"/>
    <property type="match status" value="1"/>
</dbReference>
<name>A0A069Q1U7_9BURK</name>
<sequence>MNRRVLVLAATALACQAASAQSSVTLYGLISTGIVYANNQKGADKQGHSTWQFASGPMQTPRWGMKGVEDLGGGVKAIFTLENGYNIGNGSLSQGGREFGRQAFVGLSSNTFGTVTFGRQYDEAVTLCVFSSACQFAAYGAHIGDSDNVFDTFRLNNAVQYKSVEYGGFQFEGLYGFSNKAGSFSDNNAYSAGAQYRNGPLSLGVAYLQVNTPNDPNNPNGAVVGDYGFSSPFITNPATGSGVSKQRMYGAGGAYALGAASLSLLYTNARFEYLDTSRLTLQNFEVSLTDYVRPDLMLGVAYIFTTGQYHPQDNSPKWHQVNAGVDYFVSKRTDLFLVGIYQKAAGDAQYAQIYTLSPSTTKTQVSAVIGLRHKW</sequence>
<keyword evidence="4" id="KW-1134">Transmembrane beta strand</keyword>
<keyword evidence="7" id="KW-0406">Ion transport</keyword>
<comment type="subunit">
    <text evidence="2">Homotrimer.</text>
</comment>
<dbReference type="Pfam" id="PF13609">
    <property type="entry name" value="Porin_4"/>
    <property type="match status" value="1"/>
</dbReference>
<evidence type="ECO:0000256" key="11">
    <source>
        <dbReference type="SAM" id="SignalP"/>
    </source>
</evidence>
<dbReference type="EMBL" id="JFHC01000006">
    <property type="protein sequence ID" value="KDR43711.1"/>
    <property type="molecule type" value="Genomic_DNA"/>
</dbReference>
<comment type="caution">
    <text evidence="13">The sequence shown here is derived from an EMBL/GenBank/DDBJ whole genome shotgun (WGS) entry which is preliminary data.</text>
</comment>
<dbReference type="GO" id="GO:0034220">
    <property type="term" value="P:monoatomic ion transmembrane transport"/>
    <property type="evidence" value="ECO:0007669"/>
    <property type="project" value="InterPro"/>
</dbReference>
<feature type="chain" id="PRO_5007372719" evidence="11">
    <location>
        <begin position="21"/>
        <end position="375"/>
    </location>
</feature>
<dbReference type="PRINTS" id="PR00184">
    <property type="entry name" value="NEISSPPORIN"/>
</dbReference>
<comment type="subcellular location">
    <subcellularLocation>
        <location evidence="1">Cell outer membrane</location>
        <topology evidence="1">Multi-pass membrane protein</topology>
    </subcellularLocation>
</comment>
<dbReference type="Proteomes" id="UP000027466">
    <property type="component" value="Unassembled WGS sequence"/>
</dbReference>
<dbReference type="InterPro" id="IPR033900">
    <property type="entry name" value="Gram_neg_porin_domain"/>
</dbReference>
<keyword evidence="9" id="KW-0472">Membrane</keyword>
<gene>
    <name evidence="13" type="ORF">BG61_32985</name>
</gene>
<evidence type="ECO:0000259" key="12">
    <source>
        <dbReference type="Pfam" id="PF13609"/>
    </source>
</evidence>
<evidence type="ECO:0000256" key="3">
    <source>
        <dbReference type="ARBA" id="ARBA00022448"/>
    </source>
</evidence>
<evidence type="ECO:0000256" key="9">
    <source>
        <dbReference type="ARBA" id="ARBA00023136"/>
    </source>
</evidence>
<proteinExistence type="predicted"/>
<keyword evidence="14" id="KW-1185">Reference proteome</keyword>
<dbReference type="PANTHER" id="PTHR34501:SF9">
    <property type="entry name" value="MAJOR OUTER MEMBRANE PROTEIN P.IA"/>
    <property type="match status" value="1"/>
</dbReference>
<evidence type="ECO:0000256" key="5">
    <source>
        <dbReference type="ARBA" id="ARBA00022692"/>
    </source>
</evidence>
<dbReference type="RefSeq" id="WP_035930817.1">
    <property type="nucleotide sequence ID" value="NZ_CADFFX010000001.1"/>
</dbReference>
<dbReference type="Gene3D" id="2.40.160.10">
    <property type="entry name" value="Porin"/>
    <property type="match status" value="1"/>
</dbReference>
<evidence type="ECO:0000256" key="6">
    <source>
        <dbReference type="ARBA" id="ARBA00022729"/>
    </source>
</evidence>
<feature type="signal peptide" evidence="11">
    <location>
        <begin position="1"/>
        <end position="20"/>
    </location>
</feature>
<evidence type="ECO:0000256" key="10">
    <source>
        <dbReference type="ARBA" id="ARBA00023237"/>
    </source>
</evidence>
<feature type="domain" description="Porin" evidence="12">
    <location>
        <begin position="8"/>
        <end position="338"/>
    </location>
</feature>
<dbReference type="CDD" id="cd00342">
    <property type="entry name" value="gram_neg_porins"/>
    <property type="match status" value="1"/>
</dbReference>
<reference evidence="13 14" key="1">
    <citation type="submission" date="2014-03" db="EMBL/GenBank/DDBJ databases">
        <title>Draft Genome Sequences of Four Burkholderia Strains.</title>
        <authorList>
            <person name="Liu X.Y."/>
            <person name="Li C.X."/>
            <person name="Xu J.H."/>
        </authorList>
    </citation>
    <scope>NUCLEOTIDE SEQUENCE [LARGE SCALE GENOMIC DNA]</scope>
    <source>
        <strain evidence="13 14">DSM 50014</strain>
    </source>
</reference>